<gene>
    <name evidence="2" type="ORF">B0H64DRAFT_385211</name>
</gene>
<reference evidence="2" key="1">
    <citation type="journal article" date="2023" name="Mol. Phylogenet. Evol.">
        <title>Genome-scale phylogeny and comparative genomics of the fungal order Sordariales.</title>
        <authorList>
            <person name="Hensen N."/>
            <person name="Bonometti L."/>
            <person name="Westerberg I."/>
            <person name="Brannstrom I.O."/>
            <person name="Guillou S."/>
            <person name="Cros-Aarteil S."/>
            <person name="Calhoun S."/>
            <person name="Haridas S."/>
            <person name="Kuo A."/>
            <person name="Mondo S."/>
            <person name="Pangilinan J."/>
            <person name="Riley R."/>
            <person name="LaButti K."/>
            <person name="Andreopoulos B."/>
            <person name="Lipzen A."/>
            <person name="Chen C."/>
            <person name="Yan M."/>
            <person name="Daum C."/>
            <person name="Ng V."/>
            <person name="Clum A."/>
            <person name="Steindorff A."/>
            <person name="Ohm R.A."/>
            <person name="Martin F."/>
            <person name="Silar P."/>
            <person name="Natvig D.O."/>
            <person name="Lalanne C."/>
            <person name="Gautier V."/>
            <person name="Ament-Velasquez S.L."/>
            <person name="Kruys A."/>
            <person name="Hutchinson M.I."/>
            <person name="Powell A.J."/>
            <person name="Barry K."/>
            <person name="Miller A.N."/>
            <person name="Grigoriev I.V."/>
            <person name="Debuchy R."/>
            <person name="Gladieux P."/>
            <person name="Hiltunen Thoren M."/>
            <person name="Johannesson H."/>
        </authorList>
    </citation>
    <scope>NUCLEOTIDE SEQUENCE</scope>
    <source>
        <strain evidence="2">CBS 168.71</strain>
    </source>
</reference>
<evidence type="ECO:0000313" key="2">
    <source>
        <dbReference type="EMBL" id="KAK3298470.1"/>
    </source>
</evidence>
<keyword evidence="1" id="KW-0472">Membrane</keyword>
<dbReference type="RefSeq" id="XP_062661984.1">
    <property type="nucleotide sequence ID" value="XM_062803059.1"/>
</dbReference>
<protein>
    <submittedName>
        <fullName evidence="2">Uncharacterized protein</fullName>
    </submittedName>
</protein>
<name>A0AAE0HL26_9PEZI</name>
<dbReference type="GeneID" id="87840007"/>
<organism evidence="2 3">
    <name type="scientific">Chaetomium fimeti</name>
    <dbReference type="NCBI Taxonomy" id="1854472"/>
    <lineage>
        <taxon>Eukaryota</taxon>
        <taxon>Fungi</taxon>
        <taxon>Dikarya</taxon>
        <taxon>Ascomycota</taxon>
        <taxon>Pezizomycotina</taxon>
        <taxon>Sordariomycetes</taxon>
        <taxon>Sordariomycetidae</taxon>
        <taxon>Sordariales</taxon>
        <taxon>Chaetomiaceae</taxon>
        <taxon>Chaetomium</taxon>
    </lineage>
</organism>
<sequence length="105" mass="11438">MDTRVFVFLLGVFVRVSFGLGLGWLRSGFIVTTPHRPVVLFICISLLGCHEVHGRGWRGKRGSRSVLLGVSVIDAIAITSMIMKDGVRLGLVWSGSWVRIRGGGS</sequence>
<keyword evidence="1" id="KW-1133">Transmembrane helix</keyword>
<evidence type="ECO:0000256" key="1">
    <source>
        <dbReference type="SAM" id="Phobius"/>
    </source>
</evidence>
<dbReference type="EMBL" id="JAUEPN010000002">
    <property type="protein sequence ID" value="KAK3298470.1"/>
    <property type="molecule type" value="Genomic_DNA"/>
</dbReference>
<dbReference type="AlphaFoldDB" id="A0AAE0HL26"/>
<keyword evidence="3" id="KW-1185">Reference proteome</keyword>
<reference evidence="2" key="2">
    <citation type="submission" date="2023-06" db="EMBL/GenBank/DDBJ databases">
        <authorList>
            <consortium name="Lawrence Berkeley National Laboratory"/>
            <person name="Haridas S."/>
            <person name="Hensen N."/>
            <person name="Bonometti L."/>
            <person name="Westerberg I."/>
            <person name="Brannstrom I.O."/>
            <person name="Guillou S."/>
            <person name="Cros-Aarteil S."/>
            <person name="Calhoun S."/>
            <person name="Kuo A."/>
            <person name="Mondo S."/>
            <person name="Pangilinan J."/>
            <person name="Riley R."/>
            <person name="Labutti K."/>
            <person name="Andreopoulos B."/>
            <person name="Lipzen A."/>
            <person name="Chen C."/>
            <person name="Yanf M."/>
            <person name="Daum C."/>
            <person name="Ng V."/>
            <person name="Clum A."/>
            <person name="Steindorff A."/>
            <person name="Ohm R."/>
            <person name="Martin F."/>
            <person name="Silar P."/>
            <person name="Natvig D."/>
            <person name="Lalanne C."/>
            <person name="Gautier V."/>
            <person name="Ament-Velasquez S.L."/>
            <person name="Kruys A."/>
            <person name="Hutchinson M.I."/>
            <person name="Powell A.J."/>
            <person name="Barry K."/>
            <person name="Miller A.N."/>
            <person name="Grigoriev I.V."/>
            <person name="Debuchy R."/>
            <person name="Gladieux P."/>
            <person name="Thoren M.H."/>
            <person name="Johannesson H."/>
        </authorList>
    </citation>
    <scope>NUCLEOTIDE SEQUENCE</scope>
    <source>
        <strain evidence="2">CBS 168.71</strain>
    </source>
</reference>
<dbReference type="Proteomes" id="UP001278766">
    <property type="component" value="Unassembled WGS sequence"/>
</dbReference>
<comment type="caution">
    <text evidence="2">The sequence shown here is derived from an EMBL/GenBank/DDBJ whole genome shotgun (WGS) entry which is preliminary data.</text>
</comment>
<accession>A0AAE0HL26</accession>
<keyword evidence="1" id="KW-0812">Transmembrane</keyword>
<feature type="transmembrane region" description="Helical" evidence="1">
    <location>
        <begin position="65"/>
        <end position="83"/>
    </location>
</feature>
<feature type="transmembrane region" description="Helical" evidence="1">
    <location>
        <begin position="35"/>
        <end position="53"/>
    </location>
</feature>
<proteinExistence type="predicted"/>
<evidence type="ECO:0000313" key="3">
    <source>
        <dbReference type="Proteomes" id="UP001278766"/>
    </source>
</evidence>